<feature type="compositionally biased region" description="Low complexity" evidence="1">
    <location>
        <begin position="263"/>
        <end position="274"/>
    </location>
</feature>
<protein>
    <recommendedName>
        <fullName evidence="3">Type VII secretion system protein EssD-like domain-containing protein</fullName>
    </recommendedName>
</protein>
<feature type="signal peptide" evidence="2">
    <location>
        <begin position="1"/>
        <end position="19"/>
    </location>
</feature>
<keyword evidence="2" id="KW-0732">Signal</keyword>
<dbReference type="InterPro" id="IPR044929">
    <property type="entry name" value="DNA/RNA_non-sp_Endonuclease_sf"/>
</dbReference>
<gene>
    <name evidence="4" type="ORF">FRC54_10715</name>
</gene>
<evidence type="ECO:0000313" key="5">
    <source>
        <dbReference type="Proteomes" id="UP000460257"/>
    </source>
</evidence>
<comment type="caution">
    <text evidence="4">The sequence shown here is derived from an EMBL/GenBank/DDBJ whole genome shotgun (WGS) entry which is preliminary data.</text>
</comment>
<evidence type="ECO:0000313" key="4">
    <source>
        <dbReference type="EMBL" id="MQN02335.1"/>
    </source>
</evidence>
<reference evidence="4" key="1">
    <citation type="journal article" date="2020" name="Appl. Environ. Microbiol.">
        <title>Medium-Chain Fatty Acid Synthesis by 'Candidatus Weimeria bifida' gen. nov., sp. nov., and 'Candidatus Pseudoramibacter fermentans' sp. nov.</title>
        <authorList>
            <person name="Scarborough M.J."/>
            <person name="Myers K.S."/>
            <person name="Donohue T.J."/>
            <person name="Noguera D.R."/>
        </authorList>
    </citation>
    <scope>NUCLEOTIDE SEQUENCE</scope>
    <source>
        <strain evidence="4">LCO1.1</strain>
    </source>
</reference>
<organism evidence="4 5">
    <name type="scientific">Candidatus Weimeria bifida</name>
    <dbReference type="NCBI Taxonomy" id="2599074"/>
    <lineage>
        <taxon>Bacteria</taxon>
        <taxon>Bacillati</taxon>
        <taxon>Bacillota</taxon>
        <taxon>Clostridia</taxon>
        <taxon>Lachnospirales</taxon>
        <taxon>Lachnospiraceae</taxon>
        <taxon>Candidatus Weimeria</taxon>
    </lineage>
</organism>
<dbReference type="EMBL" id="VOGC01000009">
    <property type="protein sequence ID" value="MQN02335.1"/>
    <property type="molecule type" value="Genomic_DNA"/>
</dbReference>
<evidence type="ECO:0000256" key="1">
    <source>
        <dbReference type="SAM" id="MobiDB-lite"/>
    </source>
</evidence>
<dbReference type="InterPro" id="IPR044927">
    <property type="entry name" value="Endonuclea_NS_2"/>
</dbReference>
<dbReference type="SUPFAM" id="SSF57884">
    <property type="entry name" value="Ada DNA repair protein, N-terminal domain (N-Ada 10)"/>
    <property type="match status" value="1"/>
</dbReference>
<evidence type="ECO:0000256" key="2">
    <source>
        <dbReference type="SAM" id="SignalP"/>
    </source>
</evidence>
<feature type="domain" description="Type VII secretion system protein EssD-like" evidence="3">
    <location>
        <begin position="86"/>
        <end position="215"/>
    </location>
</feature>
<dbReference type="InterPro" id="IPR035451">
    <property type="entry name" value="Ada-like_dom_sf"/>
</dbReference>
<dbReference type="Proteomes" id="UP000460257">
    <property type="component" value="Unassembled WGS sequence"/>
</dbReference>
<dbReference type="Gene3D" id="3.40.10.10">
    <property type="entry name" value="DNA Methylphosphotriester Repair Domain"/>
    <property type="match status" value="1"/>
</dbReference>
<dbReference type="Pfam" id="PF13930">
    <property type="entry name" value="Endonuclea_NS_2"/>
    <property type="match status" value="1"/>
</dbReference>
<evidence type="ECO:0000259" key="3">
    <source>
        <dbReference type="Pfam" id="PF13930"/>
    </source>
</evidence>
<dbReference type="Gene3D" id="3.40.570.10">
    <property type="entry name" value="Extracellular Endonuclease, subunit A"/>
    <property type="match status" value="1"/>
</dbReference>
<proteinExistence type="predicted"/>
<feature type="chain" id="PRO_5026935773" description="Type VII secretion system protein EssD-like domain-containing protein" evidence="2">
    <location>
        <begin position="20"/>
        <end position="324"/>
    </location>
</feature>
<name>A0A6N7J2R0_9FIRM</name>
<accession>A0A6N7J2R0</accession>
<feature type="region of interest" description="Disordered" evidence="1">
    <location>
        <begin position="243"/>
        <end position="274"/>
    </location>
</feature>
<keyword evidence="5" id="KW-1185">Reference proteome</keyword>
<dbReference type="AlphaFoldDB" id="A0A6N7J2R0"/>
<sequence length="324" mass="36356">MKKNFFKKFITFPAGIALAALLIVSPLVSGCTQDGIKTSVTAEANPVPRGFKYAGVPKWNKKSPYVKIHKNKPYFSKNELKGRKSYEKYGKLDSRGRCTLAVSCIGTNLMPTAKRGAIGMVKPTGWHTVKYAGIDGNYLYNRCHLIGYQLTGENANRRNLITGTRYMNVEGMEPFETKVAQYLHSHRKSHVLYRVTPVFKGNDKVARGVLMEAQSIEDRGRGIKFCVFCYNVQPGVTIKYSDGSSRGPAYNGRTPSTRKKTVTSRSSQSRSGTHTYVLNTNTKKFHKPSCSSIKRMSARNKKTVKERRKDLINQGYSPCKRCNP</sequence>
<dbReference type="PROSITE" id="PS51257">
    <property type="entry name" value="PROKAR_LIPOPROTEIN"/>
    <property type="match status" value="1"/>
</dbReference>